<dbReference type="OrthoDB" id="3787244at2759"/>
<accession>A0A6G1ILU5</accession>
<feature type="compositionally biased region" description="Basic and acidic residues" evidence="1">
    <location>
        <begin position="145"/>
        <end position="158"/>
    </location>
</feature>
<proteinExistence type="predicted"/>
<keyword evidence="3" id="KW-1185">Reference proteome</keyword>
<protein>
    <submittedName>
        <fullName evidence="2">Uncharacterized protein</fullName>
    </submittedName>
</protein>
<sequence>MCKQLKTGYSWCPHVYSDSDIEPCAVAIQASQVVRDQHREGNMFCKKIKWQWREERVQGQCDWCWDRVVEPAWKRRKREKLMGKEGSDEAGEEVEDDEGEDEEEIFESVEVEMEVEMEVEAEADDEDEHGVDGDGENGLEVEDGENGHEVGNDENRYEVEDEMEGVERGL</sequence>
<feature type="compositionally biased region" description="Acidic residues" evidence="1">
    <location>
        <begin position="88"/>
        <end position="144"/>
    </location>
</feature>
<reference evidence="2" key="1">
    <citation type="journal article" date="2020" name="Stud. Mycol.">
        <title>101 Dothideomycetes genomes: a test case for predicting lifestyles and emergence of pathogens.</title>
        <authorList>
            <person name="Haridas S."/>
            <person name="Albert R."/>
            <person name="Binder M."/>
            <person name="Bloem J."/>
            <person name="Labutti K."/>
            <person name="Salamov A."/>
            <person name="Andreopoulos B."/>
            <person name="Baker S."/>
            <person name="Barry K."/>
            <person name="Bills G."/>
            <person name="Bluhm B."/>
            <person name="Cannon C."/>
            <person name="Castanera R."/>
            <person name="Culley D."/>
            <person name="Daum C."/>
            <person name="Ezra D."/>
            <person name="Gonzalez J."/>
            <person name="Henrissat B."/>
            <person name="Kuo A."/>
            <person name="Liang C."/>
            <person name="Lipzen A."/>
            <person name="Lutzoni F."/>
            <person name="Magnuson J."/>
            <person name="Mondo S."/>
            <person name="Nolan M."/>
            <person name="Ohm R."/>
            <person name="Pangilinan J."/>
            <person name="Park H.-J."/>
            <person name="Ramirez L."/>
            <person name="Alfaro M."/>
            <person name="Sun H."/>
            <person name="Tritt A."/>
            <person name="Yoshinaga Y."/>
            <person name="Zwiers L.-H."/>
            <person name="Turgeon B."/>
            <person name="Goodwin S."/>
            <person name="Spatafora J."/>
            <person name="Crous P."/>
            <person name="Grigoriev I."/>
        </authorList>
    </citation>
    <scope>NUCLEOTIDE SEQUENCE</scope>
    <source>
        <strain evidence="2">CBS 122367</strain>
    </source>
</reference>
<dbReference type="Proteomes" id="UP000799291">
    <property type="component" value="Unassembled WGS sequence"/>
</dbReference>
<evidence type="ECO:0000256" key="1">
    <source>
        <dbReference type="SAM" id="MobiDB-lite"/>
    </source>
</evidence>
<feature type="region of interest" description="Disordered" evidence="1">
    <location>
        <begin position="78"/>
        <end position="170"/>
    </location>
</feature>
<evidence type="ECO:0000313" key="3">
    <source>
        <dbReference type="Proteomes" id="UP000799291"/>
    </source>
</evidence>
<dbReference type="EMBL" id="MU005605">
    <property type="protein sequence ID" value="KAF2679192.1"/>
    <property type="molecule type" value="Genomic_DNA"/>
</dbReference>
<dbReference type="AlphaFoldDB" id="A0A6G1ILU5"/>
<name>A0A6G1ILU5_9PLEO</name>
<evidence type="ECO:0000313" key="2">
    <source>
        <dbReference type="EMBL" id="KAF2679192.1"/>
    </source>
</evidence>
<gene>
    <name evidence="2" type="ORF">K458DRAFT_394100</name>
</gene>
<organism evidence="2 3">
    <name type="scientific">Lentithecium fluviatile CBS 122367</name>
    <dbReference type="NCBI Taxonomy" id="1168545"/>
    <lineage>
        <taxon>Eukaryota</taxon>
        <taxon>Fungi</taxon>
        <taxon>Dikarya</taxon>
        <taxon>Ascomycota</taxon>
        <taxon>Pezizomycotina</taxon>
        <taxon>Dothideomycetes</taxon>
        <taxon>Pleosporomycetidae</taxon>
        <taxon>Pleosporales</taxon>
        <taxon>Massarineae</taxon>
        <taxon>Lentitheciaceae</taxon>
        <taxon>Lentithecium</taxon>
    </lineage>
</organism>